<dbReference type="PANTHER" id="PTHR31331:SF1">
    <property type="entry name" value="CYSTEINE RICH SECRETORY PROTEIN LCCL DOMAIN CONTAINING 2"/>
    <property type="match status" value="1"/>
</dbReference>
<accession>A0A8E2EAA8</accession>
<proteinExistence type="predicted"/>
<keyword evidence="1" id="KW-0472">Membrane</keyword>
<name>A0A8E2EAA8_9PEZI</name>
<keyword evidence="1" id="KW-1133">Transmembrane helix</keyword>
<dbReference type="InterPro" id="IPR051957">
    <property type="entry name" value="CRISP-LCCL_domain"/>
</dbReference>
<keyword evidence="1" id="KW-0812">Transmembrane</keyword>
<feature type="non-terminal residue" evidence="2">
    <location>
        <position position="1"/>
    </location>
</feature>
<evidence type="ECO:0000313" key="2">
    <source>
        <dbReference type="EMBL" id="OCK80217.1"/>
    </source>
</evidence>
<feature type="transmembrane region" description="Helical" evidence="1">
    <location>
        <begin position="12"/>
        <end position="32"/>
    </location>
</feature>
<protein>
    <submittedName>
        <fullName evidence="2">Uncharacterized protein</fullName>
    </submittedName>
</protein>
<dbReference type="AlphaFoldDB" id="A0A8E2EAA8"/>
<dbReference type="EMBL" id="KV744970">
    <property type="protein sequence ID" value="OCK80217.1"/>
    <property type="molecule type" value="Genomic_DNA"/>
</dbReference>
<reference evidence="2 3" key="1">
    <citation type="journal article" date="2016" name="Nat. Commun.">
        <title>Ectomycorrhizal ecology is imprinted in the genome of the dominant symbiotic fungus Cenococcum geophilum.</title>
        <authorList>
            <consortium name="DOE Joint Genome Institute"/>
            <person name="Peter M."/>
            <person name="Kohler A."/>
            <person name="Ohm R.A."/>
            <person name="Kuo A."/>
            <person name="Krutzmann J."/>
            <person name="Morin E."/>
            <person name="Arend M."/>
            <person name="Barry K.W."/>
            <person name="Binder M."/>
            <person name="Choi C."/>
            <person name="Clum A."/>
            <person name="Copeland A."/>
            <person name="Grisel N."/>
            <person name="Haridas S."/>
            <person name="Kipfer T."/>
            <person name="LaButti K."/>
            <person name="Lindquist E."/>
            <person name="Lipzen A."/>
            <person name="Maire R."/>
            <person name="Meier B."/>
            <person name="Mihaltcheva S."/>
            <person name="Molinier V."/>
            <person name="Murat C."/>
            <person name="Poggeler S."/>
            <person name="Quandt C.A."/>
            <person name="Sperisen C."/>
            <person name="Tritt A."/>
            <person name="Tisserant E."/>
            <person name="Crous P.W."/>
            <person name="Henrissat B."/>
            <person name="Nehls U."/>
            <person name="Egli S."/>
            <person name="Spatafora J.W."/>
            <person name="Grigoriev I.V."/>
            <person name="Martin F.M."/>
        </authorList>
    </citation>
    <scope>NUCLEOTIDE SEQUENCE [LARGE SCALE GENOMIC DNA]</scope>
    <source>
        <strain evidence="2 3">CBS 459.81</strain>
    </source>
</reference>
<sequence>FCRGTALQTRPSLVYQGLLIGLFIDGIAHWGFDPIIQTSSALPEHAQLGGLLPKITSPIIQDASIAFPLANLPDDVDGISIFVNDVERSGGFKDDSELVFTWDTLRDLPQYFRFGQLKYGHPAGFWWEDFTKAGI</sequence>
<dbReference type="PANTHER" id="PTHR31331">
    <property type="entry name" value="LCCL DOMAIN PROTEIN (AFU_ORTHOLOGUE AFUA_5G08630)"/>
    <property type="match status" value="1"/>
</dbReference>
<organism evidence="2 3">
    <name type="scientific">Lepidopterella palustris CBS 459.81</name>
    <dbReference type="NCBI Taxonomy" id="1314670"/>
    <lineage>
        <taxon>Eukaryota</taxon>
        <taxon>Fungi</taxon>
        <taxon>Dikarya</taxon>
        <taxon>Ascomycota</taxon>
        <taxon>Pezizomycotina</taxon>
        <taxon>Dothideomycetes</taxon>
        <taxon>Pleosporomycetidae</taxon>
        <taxon>Mytilinidiales</taxon>
        <taxon>Argynnaceae</taxon>
        <taxon>Lepidopterella</taxon>
    </lineage>
</organism>
<evidence type="ECO:0000313" key="3">
    <source>
        <dbReference type="Proteomes" id="UP000250266"/>
    </source>
</evidence>
<dbReference type="Proteomes" id="UP000250266">
    <property type="component" value="Unassembled WGS sequence"/>
</dbReference>
<dbReference type="OrthoDB" id="441660at2759"/>
<gene>
    <name evidence="2" type="ORF">K432DRAFT_298168</name>
</gene>
<keyword evidence="3" id="KW-1185">Reference proteome</keyword>
<evidence type="ECO:0000256" key="1">
    <source>
        <dbReference type="SAM" id="Phobius"/>
    </source>
</evidence>